<evidence type="ECO:0000256" key="3">
    <source>
        <dbReference type="ARBA" id="ARBA00022512"/>
    </source>
</evidence>
<keyword evidence="4" id="KW-0964">Secreted</keyword>
<keyword evidence="6 15" id="KW-0378">Hydrolase</keyword>
<evidence type="ECO:0000256" key="4">
    <source>
        <dbReference type="ARBA" id="ARBA00022525"/>
    </source>
</evidence>
<evidence type="ECO:0000256" key="14">
    <source>
        <dbReference type="SAM" id="SignalP"/>
    </source>
</evidence>
<feature type="compositionally biased region" description="Low complexity" evidence="13">
    <location>
        <begin position="43"/>
        <end position="57"/>
    </location>
</feature>
<dbReference type="Proteomes" id="UP001056384">
    <property type="component" value="Chromosome 6"/>
</dbReference>
<evidence type="ECO:0000256" key="5">
    <source>
        <dbReference type="ARBA" id="ARBA00022729"/>
    </source>
</evidence>
<evidence type="ECO:0000256" key="6">
    <source>
        <dbReference type="ARBA" id="ARBA00022801"/>
    </source>
</evidence>
<feature type="region of interest" description="Disordered" evidence="13">
    <location>
        <begin position="88"/>
        <end position="147"/>
    </location>
</feature>
<dbReference type="InterPro" id="IPR050732">
    <property type="entry name" value="Beta-glucan_modifiers"/>
</dbReference>
<dbReference type="GO" id="GO:0005576">
    <property type="term" value="C:extracellular region"/>
    <property type="evidence" value="ECO:0007669"/>
    <property type="project" value="TreeGrafter"/>
</dbReference>
<comment type="function">
    <text evidence="8">Beta-glucosidases are one of a number of cellulolytic enzymes involved in the degradation of cellulosic biomass. Catalyzes the last step releasing glucose from the inhibitory cellobiose.</text>
</comment>
<comment type="similarity">
    <text evidence="2">Belongs to the glycosyl hydrolase 17 family.</text>
</comment>
<dbReference type="AlphaFoldDB" id="A0A9Q9EKK4"/>
<dbReference type="PANTHER" id="PTHR16631">
    <property type="entry name" value="GLUCAN 1,3-BETA-GLUCOSIDASE"/>
    <property type="match status" value="1"/>
</dbReference>
<evidence type="ECO:0000256" key="13">
    <source>
        <dbReference type="SAM" id="MobiDB-lite"/>
    </source>
</evidence>
<evidence type="ECO:0000256" key="11">
    <source>
        <dbReference type="ARBA" id="ARBA00041516"/>
    </source>
</evidence>
<evidence type="ECO:0000256" key="7">
    <source>
        <dbReference type="ARBA" id="ARBA00023295"/>
    </source>
</evidence>
<feature type="chain" id="PRO_5040179049" description="Probable beta-glucosidase btgE" evidence="14">
    <location>
        <begin position="20"/>
        <end position="414"/>
    </location>
</feature>
<evidence type="ECO:0000256" key="1">
    <source>
        <dbReference type="ARBA" id="ARBA00004191"/>
    </source>
</evidence>
<dbReference type="SUPFAM" id="SSF51445">
    <property type="entry name" value="(Trans)glycosidases"/>
    <property type="match status" value="1"/>
</dbReference>
<feature type="region of interest" description="Disordered" evidence="13">
    <location>
        <begin position="33"/>
        <end position="57"/>
    </location>
</feature>
<protein>
    <recommendedName>
        <fullName evidence="9">Probable beta-glucosidase btgE</fullName>
    </recommendedName>
    <alternativeName>
        <fullName evidence="10">Beta-D-glucoside glucohydrolase btgE</fullName>
    </alternativeName>
    <alternativeName>
        <fullName evidence="12">Cellobiase btgE</fullName>
    </alternativeName>
    <alternativeName>
        <fullName evidence="11">Gentiobiase btgE</fullName>
    </alternativeName>
</protein>
<dbReference type="PANTHER" id="PTHR16631:SF24">
    <property type="entry name" value="FAMILY 17 GLUCOSIDASE SCW11-RELATED"/>
    <property type="match status" value="1"/>
</dbReference>
<keyword evidence="16" id="KW-1185">Reference proteome</keyword>
<dbReference type="EMBL" id="CP099423">
    <property type="protein sequence ID" value="USW54901.1"/>
    <property type="molecule type" value="Genomic_DNA"/>
</dbReference>
<name>A0A9Q9EKK4_9PEZI</name>
<evidence type="ECO:0000256" key="12">
    <source>
        <dbReference type="ARBA" id="ARBA00042762"/>
    </source>
</evidence>
<dbReference type="OrthoDB" id="4082933at2759"/>
<keyword evidence="7" id="KW-0326">Glycosidase</keyword>
<dbReference type="GO" id="GO:0071555">
    <property type="term" value="P:cell wall organization"/>
    <property type="evidence" value="ECO:0007669"/>
    <property type="project" value="TreeGrafter"/>
</dbReference>
<sequence length="414" mass="43753">MVRLTATALLASFLTSVSAGSVQHQLHGHLHRKSYAPAPPQYDTPSAPAPTHDAPAAPKYDVPAEMKPEANATSCGCTTYTSTWYGEPTLLSPPKPSTTSIEVKPSTTSVEVKPTAPAYTPPKKEDKPKPAPKPEAPKKPSGYGGIAPNGNKWAMTYTPYRPDGQCKTASEVSDDIGSIKSKGFSTVRIYATDCNGPQNVGDACKAHGMKMILGIFIDAKGLGAAHEQVNDLTAWGKNGNCWSMVEMVVAGNEAIFGGFTTAPEMANFITEAKSAFKAAGYNGPVTTTETLDVIQKNADVLCPVVDVIGANLHPFFNGQHAAADAGDLVAQQLKDLSAACGGKLEAYNLETGWPSHGKANGVAIPGKDEQRQAIDSIVAKVGSKSAIFSFEDDTWKAPGEYDIEQYWGCASLFD</sequence>
<dbReference type="GO" id="GO:0009277">
    <property type="term" value="C:fungal-type cell wall"/>
    <property type="evidence" value="ECO:0007669"/>
    <property type="project" value="TreeGrafter"/>
</dbReference>
<proteinExistence type="inferred from homology"/>
<dbReference type="GO" id="GO:0042973">
    <property type="term" value="F:glucan endo-1,3-beta-D-glucosidase activity"/>
    <property type="evidence" value="ECO:0007669"/>
    <property type="project" value="TreeGrafter"/>
</dbReference>
<evidence type="ECO:0000256" key="9">
    <source>
        <dbReference type="ARBA" id="ARBA00039284"/>
    </source>
</evidence>
<organism evidence="15 16">
    <name type="scientific">Septoria linicola</name>
    <dbReference type="NCBI Taxonomy" id="215465"/>
    <lineage>
        <taxon>Eukaryota</taxon>
        <taxon>Fungi</taxon>
        <taxon>Dikarya</taxon>
        <taxon>Ascomycota</taxon>
        <taxon>Pezizomycotina</taxon>
        <taxon>Dothideomycetes</taxon>
        <taxon>Dothideomycetidae</taxon>
        <taxon>Mycosphaerellales</taxon>
        <taxon>Mycosphaerellaceae</taxon>
        <taxon>Septoria</taxon>
    </lineage>
</organism>
<evidence type="ECO:0000256" key="8">
    <source>
        <dbReference type="ARBA" id="ARBA00024983"/>
    </source>
</evidence>
<feature type="signal peptide" evidence="14">
    <location>
        <begin position="1"/>
        <end position="19"/>
    </location>
</feature>
<evidence type="ECO:0000313" key="16">
    <source>
        <dbReference type="Proteomes" id="UP001056384"/>
    </source>
</evidence>
<keyword evidence="3" id="KW-0134">Cell wall</keyword>
<evidence type="ECO:0000256" key="2">
    <source>
        <dbReference type="ARBA" id="ARBA00008773"/>
    </source>
</evidence>
<reference evidence="15" key="1">
    <citation type="submission" date="2022-06" db="EMBL/GenBank/DDBJ databases">
        <title>Complete genome sequences of two strains of the flax pathogen Septoria linicola.</title>
        <authorList>
            <person name="Lapalu N."/>
            <person name="Simon A."/>
            <person name="Demenou B."/>
            <person name="Paumier D."/>
            <person name="Guillot M.-P."/>
            <person name="Gout L."/>
            <person name="Valade R."/>
        </authorList>
    </citation>
    <scope>NUCLEOTIDE SEQUENCE</scope>
    <source>
        <strain evidence="15">SE15195</strain>
    </source>
</reference>
<evidence type="ECO:0000313" key="15">
    <source>
        <dbReference type="EMBL" id="USW54901.1"/>
    </source>
</evidence>
<dbReference type="GO" id="GO:0009986">
    <property type="term" value="C:cell surface"/>
    <property type="evidence" value="ECO:0007669"/>
    <property type="project" value="TreeGrafter"/>
</dbReference>
<dbReference type="Gene3D" id="3.20.20.80">
    <property type="entry name" value="Glycosidases"/>
    <property type="match status" value="2"/>
</dbReference>
<accession>A0A9Q9EKK4</accession>
<gene>
    <name evidence="15" type="ORF">Slin15195_G082200</name>
</gene>
<keyword evidence="5 14" id="KW-0732">Signal</keyword>
<dbReference type="InterPro" id="IPR017853">
    <property type="entry name" value="GH"/>
</dbReference>
<comment type="subcellular location">
    <subcellularLocation>
        <location evidence="1">Secreted</location>
        <location evidence="1">Cell wall</location>
    </subcellularLocation>
</comment>
<evidence type="ECO:0000256" key="10">
    <source>
        <dbReference type="ARBA" id="ARBA00041495"/>
    </source>
</evidence>